<proteinExistence type="predicted"/>
<dbReference type="Proteomes" id="UP001187192">
    <property type="component" value="Unassembled WGS sequence"/>
</dbReference>
<name>A0AA88AL54_FICCA</name>
<comment type="caution">
    <text evidence="1">The sequence shown here is derived from an EMBL/GenBank/DDBJ whole genome shotgun (WGS) entry which is preliminary data.</text>
</comment>
<organism evidence="1 2">
    <name type="scientific">Ficus carica</name>
    <name type="common">Common fig</name>
    <dbReference type="NCBI Taxonomy" id="3494"/>
    <lineage>
        <taxon>Eukaryota</taxon>
        <taxon>Viridiplantae</taxon>
        <taxon>Streptophyta</taxon>
        <taxon>Embryophyta</taxon>
        <taxon>Tracheophyta</taxon>
        <taxon>Spermatophyta</taxon>
        <taxon>Magnoliopsida</taxon>
        <taxon>eudicotyledons</taxon>
        <taxon>Gunneridae</taxon>
        <taxon>Pentapetalae</taxon>
        <taxon>rosids</taxon>
        <taxon>fabids</taxon>
        <taxon>Rosales</taxon>
        <taxon>Moraceae</taxon>
        <taxon>Ficeae</taxon>
        <taxon>Ficus</taxon>
    </lineage>
</organism>
<evidence type="ECO:0000313" key="1">
    <source>
        <dbReference type="EMBL" id="GMN46006.1"/>
    </source>
</evidence>
<accession>A0AA88AL54</accession>
<protein>
    <submittedName>
        <fullName evidence="1">Uncharacterized protein</fullName>
    </submittedName>
</protein>
<dbReference type="EMBL" id="BTGU01000021">
    <property type="protein sequence ID" value="GMN46006.1"/>
    <property type="molecule type" value="Genomic_DNA"/>
</dbReference>
<keyword evidence="2" id="KW-1185">Reference proteome</keyword>
<dbReference type="AlphaFoldDB" id="A0AA88AL54"/>
<evidence type="ECO:0000313" key="2">
    <source>
        <dbReference type="Proteomes" id="UP001187192"/>
    </source>
</evidence>
<gene>
    <name evidence="1" type="ORF">TIFTF001_015197</name>
</gene>
<sequence>MEWLKFAVCFPVNRRSLEELLEVDTCRVSVTRVKKEIRYLLGCGT</sequence>
<reference evidence="1" key="1">
    <citation type="submission" date="2023-07" db="EMBL/GenBank/DDBJ databases">
        <title>draft genome sequence of fig (Ficus carica).</title>
        <authorList>
            <person name="Takahashi T."/>
            <person name="Nishimura K."/>
        </authorList>
    </citation>
    <scope>NUCLEOTIDE SEQUENCE</scope>
</reference>